<name>A0AB40AWT5_DIOCR</name>
<accession>A0AB40AWT5</accession>
<feature type="domain" description="Myb/SANT-like" evidence="2">
    <location>
        <begin position="31"/>
        <end position="125"/>
    </location>
</feature>
<proteinExistence type="predicted"/>
<evidence type="ECO:0000313" key="4">
    <source>
        <dbReference type="RefSeq" id="XP_039119395.1"/>
    </source>
</evidence>
<feature type="compositionally biased region" description="Basic residues" evidence="1">
    <location>
        <begin position="217"/>
        <end position="227"/>
    </location>
</feature>
<evidence type="ECO:0000259" key="2">
    <source>
        <dbReference type="Pfam" id="PF12776"/>
    </source>
</evidence>
<dbReference type="RefSeq" id="XP_039119395.1">
    <property type="nucleotide sequence ID" value="XM_039263461.1"/>
</dbReference>
<dbReference type="Proteomes" id="UP001515500">
    <property type="component" value="Unplaced"/>
</dbReference>
<protein>
    <submittedName>
        <fullName evidence="4">L10-interacting MYB domain-containing protein-like</fullName>
    </submittedName>
</protein>
<reference evidence="4" key="1">
    <citation type="submission" date="2025-08" db="UniProtKB">
        <authorList>
            <consortium name="RefSeq"/>
        </authorList>
    </citation>
    <scope>IDENTIFICATION</scope>
</reference>
<dbReference type="InterPro" id="IPR024752">
    <property type="entry name" value="Myb/SANT-like_dom"/>
</dbReference>
<dbReference type="PANTHER" id="PTHR31704">
    <property type="entry name" value="MYB/SANT-LIKE DNA-BINDING DOMAIN PROTEIN-RELATED"/>
    <property type="match status" value="1"/>
</dbReference>
<dbReference type="PANTHER" id="PTHR31704:SF37">
    <property type="entry name" value="HEAT SHOCK PROTEIN"/>
    <property type="match status" value="1"/>
</dbReference>
<dbReference type="GeneID" id="120255694"/>
<evidence type="ECO:0000313" key="3">
    <source>
        <dbReference type="Proteomes" id="UP001515500"/>
    </source>
</evidence>
<organism evidence="3 4">
    <name type="scientific">Dioscorea cayennensis subsp. rotundata</name>
    <name type="common">White Guinea yam</name>
    <name type="synonym">Dioscorea rotundata</name>
    <dbReference type="NCBI Taxonomy" id="55577"/>
    <lineage>
        <taxon>Eukaryota</taxon>
        <taxon>Viridiplantae</taxon>
        <taxon>Streptophyta</taxon>
        <taxon>Embryophyta</taxon>
        <taxon>Tracheophyta</taxon>
        <taxon>Spermatophyta</taxon>
        <taxon>Magnoliopsida</taxon>
        <taxon>Liliopsida</taxon>
        <taxon>Dioscoreales</taxon>
        <taxon>Dioscoreaceae</taxon>
        <taxon>Dioscorea</taxon>
    </lineage>
</organism>
<feature type="compositionally biased region" description="Basic and acidic residues" evidence="1">
    <location>
        <begin position="185"/>
        <end position="194"/>
    </location>
</feature>
<dbReference type="AlphaFoldDB" id="A0AB40AWT5"/>
<gene>
    <name evidence="4" type="primary">LOC120255694</name>
</gene>
<sequence>MASKLAPKKAAGGTDVSDANAVVSETVPKARWDDIKTESLLKICVEEVQAGNRPHTHFTKEGWKNIVAKFYLRTGVSYNYKQLKNKWDILKKEFSMWAKLVEHQTGLGWDPIKRTIVASDDWWERKKQENPEVLKWRNEGPKFLDMMEICFKYVVATGYMALVPYADPSTDNEVSNDFVHNETNERETDADNFHVDGATPEQCNDTPRAETSIAQDKKRRKTTRKERKSATDKLQESIDRLISGMDNMSRSTTSKVEDEDPYSIGKCVDLLDMMPGVERGSPEYYLMVRMFARKTYRETFVHLMNRDPSLAKGWLNTFNMDNIDRF</sequence>
<feature type="region of interest" description="Disordered" evidence="1">
    <location>
        <begin position="185"/>
        <end position="236"/>
    </location>
</feature>
<dbReference type="Pfam" id="PF12776">
    <property type="entry name" value="Myb_DNA-bind_3"/>
    <property type="match status" value="1"/>
</dbReference>
<keyword evidence="3" id="KW-1185">Reference proteome</keyword>
<evidence type="ECO:0000256" key="1">
    <source>
        <dbReference type="SAM" id="MobiDB-lite"/>
    </source>
</evidence>